<dbReference type="InterPro" id="IPR009506">
    <property type="entry name" value="YjiS-like"/>
</dbReference>
<sequence>MAVFDTSRPHVLFPRAEGFFSSLFGSVIAWNDARVIRNELNRLSDRELDDIGLARGDIEEVARKR</sequence>
<feature type="domain" description="YjiS-like" evidence="1">
    <location>
        <begin position="26"/>
        <end position="59"/>
    </location>
</feature>
<dbReference type="EMBL" id="CP000830">
    <property type="protein sequence ID" value="ABV92844.1"/>
    <property type="molecule type" value="Genomic_DNA"/>
</dbReference>
<dbReference type="Pfam" id="PF06568">
    <property type="entry name" value="YjiS-like"/>
    <property type="match status" value="1"/>
</dbReference>
<evidence type="ECO:0000259" key="1">
    <source>
        <dbReference type="Pfam" id="PF06568"/>
    </source>
</evidence>
<evidence type="ECO:0000313" key="2">
    <source>
        <dbReference type="EMBL" id="ABV92844.1"/>
    </source>
</evidence>
<proteinExistence type="predicted"/>
<dbReference type="eggNOG" id="COG5457">
    <property type="taxonomic scope" value="Bacteria"/>
</dbReference>
<dbReference type="AlphaFoldDB" id="A8LHP7"/>
<accession>A8LHP7</accession>
<keyword evidence="3" id="KW-1185">Reference proteome</keyword>
<reference evidence="3" key="1">
    <citation type="journal article" date="2010" name="ISME J.">
        <title>The complete genome sequence of the algal symbiont Dinoroseobacter shibae: a hitchhiker's guide to life in the sea.</title>
        <authorList>
            <person name="Wagner-Dobler I."/>
            <person name="Ballhausen B."/>
            <person name="Berger M."/>
            <person name="Brinkhoff T."/>
            <person name="Buchholz I."/>
            <person name="Bunk B."/>
            <person name="Cypionka H."/>
            <person name="Daniel R."/>
            <person name="Drepper T."/>
            <person name="Gerdts G."/>
            <person name="Hahnke S."/>
            <person name="Han C."/>
            <person name="Jahn D."/>
            <person name="Kalhoefer D."/>
            <person name="Kiss H."/>
            <person name="Klenk H.P."/>
            <person name="Kyrpides N."/>
            <person name="Liebl W."/>
            <person name="Liesegang H."/>
            <person name="Meincke L."/>
            <person name="Pati A."/>
            <person name="Petersen J."/>
            <person name="Piekarski T."/>
            <person name="Pommerenke C."/>
            <person name="Pradella S."/>
            <person name="Pukall R."/>
            <person name="Rabus R."/>
            <person name="Stackebrandt E."/>
            <person name="Thole S."/>
            <person name="Thompson L."/>
            <person name="Tielen P."/>
            <person name="Tomasch J."/>
            <person name="von Jan M."/>
            <person name="Wanphrut N."/>
            <person name="Wichels A."/>
            <person name="Zech H."/>
            <person name="Simon M."/>
        </authorList>
    </citation>
    <scope>NUCLEOTIDE SEQUENCE [LARGE SCALE GENOMIC DNA]</scope>
    <source>
        <strain evidence="3">DSM 16493 / NCIMB 14021 / DFL 12</strain>
    </source>
</reference>
<dbReference type="Proteomes" id="UP000006833">
    <property type="component" value="Chromosome"/>
</dbReference>
<organism evidence="2 3">
    <name type="scientific">Dinoroseobacter shibae (strain DSM 16493 / NCIMB 14021 / DFL 12)</name>
    <dbReference type="NCBI Taxonomy" id="398580"/>
    <lineage>
        <taxon>Bacteria</taxon>
        <taxon>Pseudomonadati</taxon>
        <taxon>Pseudomonadota</taxon>
        <taxon>Alphaproteobacteria</taxon>
        <taxon>Rhodobacterales</taxon>
        <taxon>Roseobacteraceae</taxon>
        <taxon>Dinoroseobacter</taxon>
    </lineage>
</organism>
<name>A8LHP7_DINSH</name>
<dbReference type="HOGENOM" id="CLU_178481_2_0_5"/>
<gene>
    <name evidence="2" type="ordered locus">Dshi_1102</name>
</gene>
<dbReference type="RefSeq" id="WP_012177775.1">
    <property type="nucleotide sequence ID" value="NC_009952.1"/>
</dbReference>
<protein>
    <recommendedName>
        <fullName evidence="1">YjiS-like domain-containing protein</fullName>
    </recommendedName>
</protein>
<dbReference type="OrthoDB" id="8116725at2"/>
<evidence type="ECO:0000313" key="3">
    <source>
        <dbReference type="Proteomes" id="UP000006833"/>
    </source>
</evidence>
<dbReference type="KEGG" id="dsh:Dshi_1102"/>
<dbReference type="STRING" id="398580.Dshi_1102"/>